<protein>
    <recommendedName>
        <fullName evidence="4">DUF4177 domain-containing protein</fullName>
    </recommendedName>
</protein>
<feature type="signal peptide" evidence="1">
    <location>
        <begin position="1"/>
        <end position="19"/>
    </location>
</feature>
<evidence type="ECO:0000313" key="2">
    <source>
        <dbReference type="EMBL" id="PZE16823.1"/>
    </source>
</evidence>
<dbReference type="AlphaFoldDB" id="A0A2W1NCL9"/>
<dbReference type="OrthoDB" id="5873496at2"/>
<dbReference type="RefSeq" id="WP_111063432.1">
    <property type="nucleotide sequence ID" value="NZ_JBHUCU010000007.1"/>
</dbReference>
<dbReference type="EMBL" id="QKSB01000006">
    <property type="protein sequence ID" value="PZE16823.1"/>
    <property type="molecule type" value="Genomic_DNA"/>
</dbReference>
<reference evidence="2 3" key="1">
    <citation type="submission" date="2018-06" db="EMBL/GenBank/DDBJ databases">
        <title>The draft genome sequence of Crocinitomix sp. SM1701.</title>
        <authorList>
            <person name="Zhang X."/>
        </authorList>
    </citation>
    <scope>NUCLEOTIDE SEQUENCE [LARGE SCALE GENOMIC DNA]</scope>
    <source>
        <strain evidence="2 3">SM1701</strain>
    </source>
</reference>
<name>A0A2W1NCL9_9FLAO</name>
<evidence type="ECO:0000256" key="1">
    <source>
        <dbReference type="SAM" id="SignalP"/>
    </source>
</evidence>
<organism evidence="2 3">
    <name type="scientific">Putridiphycobacter roseus</name>
    <dbReference type="NCBI Taxonomy" id="2219161"/>
    <lineage>
        <taxon>Bacteria</taxon>
        <taxon>Pseudomonadati</taxon>
        <taxon>Bacteroidota</taxon>
        <taxon>Flavobacteriia</taxon>
        <taxon>Flavobacteriales</taxon>
        <taxon>Crocinitomicaceae</taxon>
        <taxon>Putridiphycobacter</taxon>
    </lineage>
</organism>
<sequence>MKKTITIISLLLMVHLTYAQKTTNEYEYLTINVIYGLKTSGFVNKLFIDIGKTAGHSLSGQVTNDHDKVLIDSYEFDSVTDLINYLGKKGWRLTFLKEITILSDTYYSYTLEKVN</sequence>
<keyword evidence="1" id="KW-0732">Signal</keyword>
<proteinExistence type="predicted"/>
<keyword evidence="3" id="KW-1185">Reference proteome</keyword>
<gene>
    <name evidence="2" type="ORF">DNU06_11235</name>
</gene>
<evidence type="ECO:0008006" key="4">
    <source>
        <dbReference type="Google" id="ProtNLM"/>
    </source>
</evidence>
<comment type="caution">
    <text evidence="2">The sequence shown here is derived from an EMBL/GenBank/DDBJ whole genome shotgun (WGS) entry which is preliminary data.</text>
</comment>
<feature type="chain" id="PRO_5015845069" description="DUF4177 domain-containing protein" evidence="1">
    <location>
        <begin position="20"/>
        <end position="115"/>
    </location>
</feature>
<accession>A0A2W1NCL9</accession>
<dbReference type="Proteomes" id="UP000249248">
    <property type="component" value="Unassembled WGS sequence"/>
</dbReference>
<evidence type="ECO:0000313" key="3">
    <source>
        <dbReference type="Proteomes" id="UP000249248"/>
    </source>
</evidence>